<keyword evidence="4" id="KW-1185">Reference proteome</keyword>
<dbReference type="RefSeq" id="WP_311502241.1">
    <property type="nucleotide sequence ID" value="NZ_JAVRHK010000002.1"/>
</dbReference>
<dbReference type="InterPro" id="IPR001296">
    <property type="entry name" value="Glyco_trans_1"/>
</dbReference>
<feature type="domain" description="Glycosyl transferase family 1" evidence="1">
    <location>
        <begin position="222"/>
        <end position="392"/>
    </location>
</feature>
<dbReference type="Proteomes" id="UP001262582">
    <property type="component" value="Unassembled WGS sequence"/>
</dbReference>
<dbReference type="SUPFAM" id="SSF53756">
    <property type="entry name" value="UDP-Glycosyltransferase/glycogen phosphorylase"/>
    <property type="match status" value="1"/>
</dbReference>
<organism evidence="3 4">
    <name type="scientific">Autumnicola musiva</name>
    <dbReference type="NCBI Taxonomy" id="3075589"/>
    <lineage>
        <taxon>Bacteria</taxon>
        <taxon>Pseudomonadati</taxon>
        <taxon>Bacteroidota</taxon>
        <taxon>Flavobacteriia</taxon>
        <taxon>Flavobacteriales</taxon>
        <taxon>Flavobacteriaceae</taxon>
        <taxon>Autumnicola</taxon>
    </lineage>
</organism>
<sequence>MNKRILLIGYNFSPEPTGIGKYSGEMVNWLANRGYECSVITTYPYYPFWAIQEPYRKHRFWFKKEIQKSESGEEIKIYRCPMYVPADPTGGKRMLSEGTFFSSALLQLLKITFNKKYDVVITVVPSFHLGFLGRLYKKLRNATFVYHVQDLQIEAARDLQMIKSNRLINFLLKVEKYFLDGADVVSSISEGMVTKIKQKAGKEVFMLPNWADTDFFHPVPDKEGLKQQFGFGGNDKIILYSGGIGEKQGLEAIIHVAEYFRQDRNVKFVICGSGPYKRKLQNLTEELNLINVIFFPLQPMEKFNLFLNMADVHLVIQKATASDLVMPSKLTTILSVGGLALITVNKGSGLYDVVKQHDMGLLIKAEDLTALKEGVINALDSSKHASIRKNARAYAQEYLAIDNVMTSFENHVLLQEDKKVLHNAYDA</sequence>
<dbReference type="PANTHER" id="PTHR45947">
    <property type="entry name" value="SULFOQUINOVOSYL TRANSFERASE SQD2"/>
    <property type="match status" value="1"/>
</dbReference>
<feature type="domain" description="Glycosyltransferase subfamily 4-like N-terminal" evidence="2">
    <location>
        <begin position="17"/>
        <end position="210"/>
    </location>
</feature>
<dbReference type="InterPro" id="IPR028098">
    <property type="entry name" value="Glyco_trans_4-like_N"/>
</dbReference>
<reference evidence="3 4" key="1">
    <citation type="submission" date="2023-09" db="EMBL/GenBank/DDBJ databases">
        <authorList>
            <person name="Rey-Velasco X."/>
        </authorList>
    </citation>
    <scope>NUCLEOTIDE SEQUENCE [LARGE SCALE GENOMIC DNA]</scope>
    <source>
        <strain evidence="3 4">F117</strain>
    </source>
</reference>
<name>A0ABU3D2U7_9FLAO</name>
<evidence type="ECO:0000259" key="2">
    <source>
        <dbReference type="Pfam" id="PF13579"/>
    </source>
</evidence>
<comment type="caution">
    <text evidence="3">The sequence shown here is derived from an EMBL/GenBank/DDBJ whole genome shotgun (WGS) entry which is preliminary data.</text>
</comment>
<dbReference type="EMBL" id="JAVRHK010000002">
    <property type="protein sequence ID" value="MDT0675847.1"/>
    <property type="molecule type" value="Genomic_DNA"/>
</dbReference>
<dbReference type="PANTHER" id="PTHR45947:SF3">
    <property type="entry name" value="SULFOQUINOVOSYL TRANSFERASE SQD2"/>
    <property type="match status" value="1"/>
</dbReference>
<gene>
    <name evidence="3" type="ORF">RM539_04515</name>
</gene>
<evidence type="ECO:0000313" key="4">
    <source>
        <dbReference type="Proteomes" id="UP001262582"/>
    </source>
</evidence>
<protein>
    <submittedName>
        <fullName evidence="3">WcaI family glycosyltransferase</fullName>
    </submittedName>
</protein>
<evidence type="ECO:0000313" key="3">
    <source>
        <dbReference type="EMBL" id="MDT0675847.1"/>
    </source>
</evidence>
<dbReference type="InterPro" id="IPR050194">
    <property type="entry name" value="Glycosyltransferase_grp1"/>
</dbReference>
<accession>A0ABU3D2U7</accession>
<dbReference type="Gene3D" id="3.40.50.2000">
    <property type="entry name" value="Glycogen Phosphorylase B"/>
    <property type="match status" value="2"/>
</dbReference>
<dbReference type="CDD" id="cd03794">
    <property type="entry name" value="GT4_WbuB-like"/>
    <property type="match status" value="1"/>
</dbReference>
<proteinExistence type="predicted"/>
<dbReference type="NCBIfam" id="NF007640">
    <property type="entry name" value="PRK10307.1"/>
    <property type="match status" value="1"/>
</dbReference>
<evidence type="ECO:0000259" key="1">
    <source>
        <dbReference type="Pfam" id="PF00534"/>
    </source>
</evidence>
<dbReference type="Pfam" id="PF00534">
    <property type="entry name" value="Glycos_transf_1"/>
    <property type="match status" value="1"/>
</dbReference>
<dbReference type="Pfam" id="PF13579">
    <property type="entry name" value="Glyco_trans_4_4"/>
    <property type="match status" value="1"/>
</dbReference>